<dbReference type="CDD" id="cd02230">
    <property type="entry name" value="cupin_HP0902-like"/>
    <property type="match status" value="1"/>
</dbReference>
<organism evidence="2">
    <name type="scientific">bioreactor metagenome</name>
    <dbReference type="NCBI Taxonomy" id="1076179"/>
    <lineage>
        <taxon>unclassified sequences</taxon>
        <taxon>metagenomes</taxon>
        <taxon>ecological metagenomes</taxon>
    </lineage>
</organism>
<evidence type="ECO:0000259" key="1">
    <source>
        <dbReference type="Pfam" id="PF07883"/>
    </source>
</evidence>
<reference evidence="2" key="1">
    <citation type="submission" date="2019-08" db="EMBL/GenBank/DDBJ databases">
        <authorList>
            <person name="Kucharzyk K."/>
            <person name="Murdoch R.W."/>
            <person name="Higgins S."/>
            <person name="Loffler F."/>
        </authorList>
    </citation>
    <scope>NUCLEOTIDE SEQUENCE</scope>
</reference>
<name>A0A645F641_9ZZZZ</name>
<dbReference type="AlphaFoldDB" id="A0A645F641"/>
<feature type="domain" description="Cupin type-2" evidence="1">
    <location>
        <begin position="42"/>
        <end position="108"/>
    </location>
</feature>
<dbReference type="InterPro" id="IPR011051">
    <property type="entry name" value="RmlC_Cupin_sf"/>
</dbReference>
<dbReference type="InterPro" id="IPR014710">
    <property type="entry name" value="RmlC-like_jellyroll"/>
</dbReference>
<dbReference type="InterPro" id="IPR013096">
    <property type="entry name" value="Cupin_2"/>
</dbReference>
<dbReference type="PANTHER" id="PTHR37694:SF1">
    <property type="entry name" value="SLR8022 PROTEIN"/>
    <property type="match status" value="1"/>
</dbReference>
<dbReference type="Gene3D" id="2.60.120.10">
    <property type="entry name" value="Jelly Rolls"/>
    <property type="match status" value="1"/>
</dbReference>
<dbReference type="PANTHER" id="PTHR37694">
    <property type="entry name" value="SLR8022 PROTEIN"/>
    <property type="match status" value="1"/>
</dbReference>
<evidence type="ECO:0000313" key="2">
    <source>
        <dbReference type="EMBL" id="MPN09825.1"/>
    </source>
</evidence>
<dbReference type="SUPFAM" id="SSF51182">
    <property type="entry name" value="RmlC-like cupins"/>
    <property type="match status" value="1"/>
</dbReference>
<dbReference type="Pfam" id="PF07883">
    <property type="entry name" value="Cupin_2"/>
    <property type="match status" value="1"/>
</dbReference>
<comment type="caution">
    <text evidence="2">The sequence shown here is derived from an EMBL/GenBank/DDBJ whole genome shotgun (WGS) entry which is preliminary data.</text>
</comment>
<gene>
    <name evidence="2" type="ORF">SDC9_157117</name>
</gene>
<dbReference type="EMBL" id="VSSQ01055944">
    <property type="protein sequence ID" value="MPN09825.1"/>
    <property type="molecule type" value="Genomic_DNA"/>
</dbReference>
<accession>A0A645F641</accession>
<protein>
    <recommendedName>
        <fullName evidence="1">Cupin type-2 domain-containing protein</fullName>
    </recommendedName>
</protein>
<sequence length="119" mass="12875">MSTTAVSESTVVLNINEQLPVVTESTTSRVIVNNPLLRVVDFTFAAGQLLTEHSSPRAVVVTLLDGEMDFEVEGRSNILHAGDVIYLAPDARHALTALTDCRMQLVMVDTTAHDSSAQH</sequence>
<proteinExistence type="predicted"/>